<evidence type="ECO:0000259" key="1">
    <source>
        <dbReference type="PROSITE" id="PS51352"/>
    </source>
</evidence>
<dbReference type="Pfam" id="PF00578">
    <property type="entry name" value="AhpC-TSA"/>
    <property type="match status" value="1"/>
</dbReference>
<dbReference type="PROSITE" id="PS51352">
    <property type="entry name" value="THIOREDOXIN_2"/>
    <property type="match status" value="1"/>
</dbReference>
<organism evidence="2 3">
    <name type="scientific">Sinomicrobium pectinilyticum</name>
    <dbReference type="NCBI Taxonomy" id="1084421"/>
    <lineage>
        <taxon>Bacteria</taxon>
        <taxon>Pseudomonadati</taxon>
        <taxon>Bacteroidota</taxon>
        <taxon>Flavobacteriia</taxon>
        <taxon>Flavobacteriales</taxon>
        <taxon>Flavobacteriaceae</taxon>
        <taxon>Sinomicrobium</taxon>
    </lineage>
</organism>
<dbReference type="InterPro" id="IPR000866">
    <property type="entry name" value="AhpC/TSA"/>
</dbReference>
<dbReference type="InterPro" id="IPR036249">
    <property type="entry name" value="Thioredoxin-like_sf"/>
</dbReference>
<protein>
    <recommendedName>
        <fullName evidence="1">Thioredoxin domain-containing protein</fullName>
    </recommendedName>
</protein>
<evidence type="ECO:0000313" key="3">
    <source>
        <dbReference type="Proteomes" id="UP000267469"/>
    </source>
</evidence>
<name>A0A3N0EKV7_SINP1</name>
<dbReference type="Proteomes" id="UP000267469">
    <property type="component" value="Unassembled WGS sequence"/>
</dbReference>
<dbReference type="SUPFAM" id="SSF52833">
    <property type="entry name" value="Thioredoxin-like"/>
    <property type="match status" value="1"/>
</dbReference>
<dbReference type="Gene3D" id="3.40.30.10">
    <property type="entry name" value="Glutaredoxin"/>
    <property type="match status" value="1"/>
</dbReference>
<accession>A0A3N0EKV7</accession>
<dbReference type="OrthoDB" id="9815205at2"/>
<proteinExistence type="predicted"/>
<dbReference type="GO" id="GO:0016491">
    <property type="term" value="F:oxidoreductase activity"/>
    <property type="evidence" value="ECO:0007669"/>
    <property type="project" value="InterPro"/>
</dbReference>
<feature type="domain" description="Thioredoxin" evidence="1">
    <location>
        <begin position="37"/>
        <end position="194"/>
    </location>
</feature>
<reference evidence="2 3" key="1">
    <citation type="submission" date="2018-10" db="EMBL/GenBank/DDBJ databases">
        <title>Sinomicrobium pectinilyticum sp. nov., a pectinase-producing bacterium isolated from alkaline and saline soil, and emended description of the genus Sinomicrobium.</title>
        <authorList>
            <person name="Cheng B."/>
            <person name="Li C."/>
            <person name="Lai Q."/>
            <person name="Du M."/>
            <person name="Shao Z."/>
            <person name="Xu P."/>
            <person name="Yang C."/>
        </authorList>
    </citation>
    <scope>NUCLEOTIDE SEQUENCE [LARGE SCALE GENOMIC DNA]</scope>
    <source>
        <strain evidence="2 3">5DNS001</strain>
    </source>
</reference>
<sequence length="472" mass="54616">MLHQIINEMKTIYKIIIVTFLVVGYTCHLNAQNSNYPEIGKSVPDFVLRDIDNYSRKNISSETLKGKFVILYFWSRFCSSAVSSLPKVDKLYKQFKDSVDIVLVGGESADVNDKYMLPGQKTGMDNLKILYDRIRKKEHMRIPIAFSPELFQRFIPPGEGVPHVIWIDNKGVVRAVTSSIDPGKIQAFIKNRYFEFRDHSYATKNIKGKHSYDRQKPYLVDGNGGKSTDFLYRSLLSKYKLGMPDMPNIPLGIGLVCDDNGFYPKGRLEGISRLSRLYKLAYLGYWHPRGMADTSEIDKHYNRVLLEVKDSTPFTSYDFEDRKHMYCYSLIVPPGKATRMYLMEVMQRDLKNYFGYHASVEWRKLPYWKITATEQTKRKLKAKGGVYSYQGDNFTVLGYRNVSADKYFSSLLYLVKTKELPIINETGIEGNIDIKRTDVALWDFEDIKRVLQKQGFSIKKAEKEFKVVVISD</sequence>
<dbReference type="EMBL" id="RJTM01000059">
    <property type="protein sequence ID" value="RNL88515.1"/>
    <property type="molecule type" value="Genomic_DNA"/>
</dbReference>
<comment type="caution">
    <text evidence="2">The sequence shown here is derived from an EMBL/GenBank/DDBJ whole genome shotgun (WGS) entry which is preliminary data.</text>
</comment>
<dbReference type="AlphaFoldDB" id="A0A3N0EKV7"/>
<dbReference type="InterPro" id="IPR050553">
    <property type="entry name" value="Thioredoxin_ResA/DsbE_sf"/>
</dbReference>
<keyword evidence="3" id="KW-1185">Reference proteome</keyword>
<dbReference type="GO" id="GO:0016209">
    <property type="term" value="F:antioxidant activity"/>
    <property type="evidence" value="ECO:0007669"/>
    <property type="project" value="InterPro"/>
</dbReference>
<dbReference type="InterPro" id="IPR013766">
    <property type="entry name" value="Thioredoxin_domain"/>
</dbReference>
<dbReference type="PANTHER" id="PTHR42852">
    <property type="entry name" value="THIOL:DISULFIDE INTERCHANGE PROTEIN DSBE"/>
    <property type="match status" value="1"/>
</dbReference>
<dbReference type="PANTHER" id="PTHR42852:SF13">
    <property type="entry name" value="PROTEIN DIPZ"/>
    <property type="match status" value="1"/>
</dbReference>
<evidence type="ECO:0000313" key="2">
    <source>
        <dbReference type="EMBL" id="RNL88515.1"/>
    </source>
</evidence>
<gene>
    <name evidence="2" type="ORF">ED312_08695</name>
</gene>